<dbReference type="Gene3D" id="2.60.169.10">
    <property type="entry name" value="Microviridae F protein"/>
    <property type="match status" value="2"/>
</dbReference>
<comment type="subcellular location">
    <subcellularLocation>
        <location evidence="1">Virion</location>
    </subcellularLocation>
</comment>
<keyword evidence="5" id="KW-0946">Virion</keyword>
<dbReference type="GO" id="GO:0039615">
    <property type="term" value="C:T=1 icosahedral viral capsid"/>
    <property type="evidence" value="ECO:0007669"/>
    <property type="project" value="UniProtKB-KW"/>
</dbReference>
<dbReference type="GO" id="GO:0005198">
    <property type="term" value="F:structural molecule activity"/>
    <property type="evidence" value="ECO:0007669"/>
    <property type="project" value="InterPro"/>
</dbReference>
<dbReference type="InterPro" id="IPR003514">
    <property type="entry name" value="Microviridae_protein_F"/>
</dbReference>
<evidence type="ECO:0000256" key="2">
    <source>
        <dbReference type="ARBA" id="ARBA00009963"/>
    </source>
</evidence>
<dbReference type="Pfam" id="PF02305">
    <property type="entry name" value="Phage_F"/>
    <property type="match status" value="1"/>
</dbReference>
<name>A0A976N0R8_9VIRU</name>
<organism evidence="6">
    <name type="scientific">Sigmofec virus UA08Rod_6926</name>
    <dbReference type="NCBI Taxonomy" id="2929241"/>
    <lineage>
        <taxon>Viruses</taxon>
        <taxon>Monodnaviria</taxon>
        <taxon>Sangervirae</taxon>
        <taxon>Phixviricota</taxon>
        <taxon>Malgrandaviricetes</taxon>
        <taxon>Petitvirales</taxon>
        <taxon>Microviridae</taxon>
    </lineage>
</organism>
<protein>
    <submittedName>
        <fullName evidence="6">Major capsid protein</fullName>
    </submittedName>
</protein>
<evidence type="ECO:0000256" key="4">
    <source>
        <dbReference type="ARBA" id="ARBA00022561"/>
    </source>
</evidence>
<keyword evidence="4" id="KW-0167">Capsid protein</keyword>
<accession>A0A976N0R8</accession>
<evidence type="ECO:0000313" key="6">
    <source>
        <dbReference type="EMBL" id="UPW40793.1"/>
    </source>
</evidence>
<reference evidence="6" key="1">
    <citation type="submission" date="2022-02" db="EMBL/GenBank/DDBJ databases">
        <title>Towards deciphering the DNA virus diversity associated with rodent species in the families Cricetidae and Heteromyidae.</title>
        <authorList>
            <person name="Lund M."/>
            <person name="Larsen B.B."/>
            <person name="Gryseels S."/>
            <person name="Kraberger S."/>
            <person name="Rowsey D.M."/>
            <person name="Steger L."/>
            <person name="Yule K.M."/>
            <person name="Upham N.S."/>
            <person name="Worobey M."/>
            <person name="Van Doorslaer K."/>
            <person name="Varsani A."/>
        </authorList>
    </citation>
    <scope>NUCLEOTIDE SEQUENCE</scope>
    <source>
        <strain evidence="6">UA08Rod_6926</strain>
    </source>
</reference>
<evidence type="ECO:0000256" key="5">
    <source>
        <dbReference type="ARBA" id="ARBA00022844"/>
    </source>
</evidence>
<dbReference type="EMBL" id="OM869498">
    <property type="protein sequence ID" value="UPW40793.1"/>
    <property type="molecule type" value="Genomic_DNA"/>
</dbReference>
<dbReference type="InterPro" id="IPR016184">
    <property type="entry name" value="Capsid/spike_ssDNA_virus"/>
</dbReference>
<evidence type="ECO:0000256" key="3">
    <source>
        <dbReference type="ARBA" id="ARBA00022431"/>
    </source>
</evidence>
<keyword evidence="3" id="KW-1140">T=1 icosahedral capsid protein</keyword>
<dbReference type="SUPFAM" id="SSF88645">
    <property type="entry name" value="ssDNA viruses"/>
    <property type="match status" value="1"/>
</dbReference>
<comment type="similarity">
    <text evidence="2">Belongs to the microviridae F protein family.</text>
</comment>
<dbReference type="InterPro" id="IPR037002">
    <property type="entry name" value="Microviridae_protein_F_sf"/>
</dbReference>
<evidence type="ECO:0000256" key="1">
    <source>
        <dbReference type="ARBA" id="ARBA00004328"/>
    </source>
</evidence>
<proteinExistence type="inferred from homology"/>
<sequence>MSIFDTIRVRKPKKTNFDLSHEVKLTTNFGTLTPIFCQDVVPGDRFKMSSEVFIRLAPMIAPVMHRVDCYVHFFFVPYRLLWKNWEEFITGGPDGTSNPVFPSFKLHPSGSNSTLDHILASHFGNGSLADYLGVPDVTQLLKTNGLWRISQLPFRAYQTIYQSYYRDQNLTDEIDYKDLPDTLDSQNSSHSGAIMDVCVLRQRAWEKDYFTSALPDPQRGPEVLLPIQGEADIIYKQAPDQSNRIYAVNGVPVTNLTQIKTGNTNVPTTQDGMPIHWDNSDDLKADLSTATATTINDLRRAMKLQEWLEKNARSGARYVEQILAHFGVRSSDARLQRPEYLGGGVTKVQISDVVQTTQTSSEAGNLEASPQGNLSGYGISVGKSNKFKRFFEEHGIVMGILSIRPRATYQQGLSRHLTKFDRFDYYFPEFAHLGEQEIKLRELYATGTASDETTFGYTPRYAEYKFIPSSVHGEFRSSLNFWHLGRIFKTPPLLNNGFVTVSPSDLSRIFAVEDSQDAKFYCQIYNKLIAKRPMPRFGTPLF</sequence>